<dbReference type="AlphaFoldDB" id="W9GMD0"/>
<name>W9GMD0_9MICO</name>
<keyword evidence="2 3" id="KW-0472">Membrane</keyword>
<comment type="caution">
    <text evidence="4">The sequence shown here is derived from an EMBL/GenBank/DDBJ whole genome shotgun (WGS) entry which is preliminary data.</text>
</comment>
<evidence type="ECO:0000313" key="5">
    <source>
        <dbReference type="Proteomes" id="UP000019494"/>
    </source>
</evidence>
<evidence type="ECO:0000313" key="4">
    <source>
        <dbReference type="EMBL" id="EWT05014.1"/>
    </source>
</evidence>
<keyword evidence="5" id="KW-1185">Reference proteome</keyword>
<reference evidence="5" key="1">
    <citation type="submission" date="2013-08" db="EMBL/GenBank/DDBJ databases">
        <title>Intrasporangium oryzae NRRL B-24470.</title>
        <authorList>
            <person name="Liu H."/>
            <person name="Wang G."/>
        </authorList>
    </citation>
    <scope>NUCLEOTIDE SEQUENCE [LARGE SCALE GENOMIC DNA]</scope>
    <source>
        <strain evidence="5">Q5-1</strain>
    </source>
</reference>
<keyword evidence="3" id="KW-0812">Transmembrane</keyword>
<comment type="subcellular location">
    <subcellularLocation>
        <location evidence="1">Membrane</location>
    </subcellularLocation>
</comment>
<proteinExistence type="predicted"/>
<dbReference type="PANTHER" id="PTHR37042">
    <property type="entry name" value="OUTER MEMBRANE PROTEIN RV1973"/>
    <property type="match status" value="1"/>
</dbReference>
<evidence type="ECO:0008006" key="6">
    <source>
        <dbReference type="Google" id="ProtNLM"/>
    </source>
</evidence>
<feature type="transmembrane region" description="Helical" evidence="3">
    <location>
        <begin position="15"/>
        <end position="37"/>
    </location>
</feature>
<dbReference type="Proteomes" id="UP000019494">
    <property type="component" value="Unassembled WGS sequence"/>
</dbReference>
<sequence>RRASHATGSPTRRRVWPAALAAAVALVLLVGTLVVSLQPAMRDTDRAAAVDSARTTLESLLSYSGATFDAHVAEVTPRLAAPFKDQFSKVAATDIKPMAVKNGATVQAKVYDAGVMDTSGDGGDGSTVRIMAFVNQATTTAKEPTPAIDQNRVIVTMKRVGDRWLVSDLAAF</sequence>
<dbReference type="GO" id="GO:0016020">
    <property type="term" value="C:membrane"/>
    <property type="evidence" value="ECO:0007669"/>
    <property type="project" value="UniProtKB-SubCell"/>
</dbReference>
<evidence type="ECO:0000256" key="1">
    <source>
        <dbReference type="ARBA" id="ARBA00004370"/>
    </source>
</evidence>
<organism evidence="4 5">
    <name type="scientific">Intrasporangium chromatireducens Q5-1</name>
    <dbReference type="NCBI Taxonomy" id="584657"/>
    <lineage>
        <taxon>Bacteria</taxon>
        <taxon>Bacillati</taxon>
        <taxon>Actinomycetota</taxon>
        <taxon>Actinomycetes</taxon>
        <taxon>Micrococcales</taxon>
        <taxon>Intrasporangiaceae</taxon>
        <taxon>Intrasporangium</taxon>
    </lineage>
</organism>
<dbReference type="PANTHER" id="PTHR37042:SF4">
    <property type="entry name" value="OUTER MEMBRANE PROTEIN RV1973"/>
    <property type="match status" value="1"/>
</dbReference>
<evidence type="ECO:0000256" key="2">
    <source>
        <dbReference type="ARBA" id="ARBA00023136"/>
    </source>
</evidence>
<accession>W9GMD0</accession>
<dbReference type="OrthoDB" id="5188486at2"/>
<dbReference type="EMBL" id="AWQS01000157">
    <property type="protein sequence ID" value="EWT05014.1"/>
    <property type="molecule type" value="Genomic_DNA"/>
</dbReference>
<feature type="non-terminal residue" evidence="4">
    <location>
        <position position="1"/>
    </location>
</feature>
<protein>
    <recommendedName>
        <fullName evidence="6">Mammalian cell entry protein</fullName>
    </recommendedName>
</protein>
<keyword evidence="3" id="KW-1133">Transmembrane helix</keyword>
<dbReference type="PATRIC" id="fig|584657.3.peg.3109"/>
<gene>
    <name evidence="4" type="ORF">N864_04620</name>
</gene>
<evidence type="ECO:0000256" key="3">
    <source>
        <dbReference type="SAM" id="Phobius"/>
    </source>
</evidence>
<dbReference type="RefSeq" id="WP_034718830.1">
    <property type="nucleotide sequence ID" value="NZ_AWQS01000157.1"/>
</dbReference>